<dbReference type="VEuPathDB" id="FungiDB:FOXG_06804"/>
<dbReference type="InterPro" id="IPR018247">
    <property type="entry name" value="EF_Hand_1_Ca_BS"/>
</dbReference>
<evidence type="ECO:0000313" key="3">
    <source>
        <dbReference type="Proteomes" id="UP000002489"/>
    </source>
</evidence>
<dbReference type="InterPro" id="IPR004303">
    <property type="entry name" value="PAD"/>
</dbReference>
<sequence>MRTGWLYPIFIGTHVSAGLIKSTTRPLILADTNRDGIVNGKDIADKYTWTNECGAIFLPNIGDKRHRCTAFDLNGLSLSNQELSSCNDASGHLLLTPELAAPARTAPLQGISKEAIGSIYTLPESTLGSVRVFWKQPGFLSDAGSPWRLIDPQFVFNASSLRAGIELAIDARELVSHLSAWNGTLSLEFRVTDGNMTTYDAVAMKQAPVLFHHHLQRVQEVLSVKGNETSSPVQNKFVRGLEDALMNVVETPALHLLNGTDEIWAQDFMEPGFASMPGPEGPISLRVLVRSAQSTRVAGRQVFESFRGNRVGGHQLSLGSGFGHEEIDSGGNIEIIPPYVSKNGTSYKHGRVIMGKHFDKHPAKSMTSLIEAQIYQSPLILEAGWLVIGHVDEFVQFLPYQNDLGWTIAIADTQAPLALLKKAKDSGHGSTLVTSYPDLRQPEGFSFYDSSLENLTINALLSDDDFLQTQKYAQKYIDHNLKLLLEEVPLPHNQVLRVPALFKNVTYPWPSNLDGIPPRLHRVAPGQRQLIAFLPAVINGVVIGSDYLAAKPWGPIVDGQDIFEEAVRDVYGQAGMKVHFVDDFMSHHVNGGEVHCGTNTLRDATVEWWS</sequence>
<evidence type="ECO:0000259" key="1">
    <source>
        <dbReference type="Pfam" id="PF03068"/>
    </source>
</evidence>
<reference evidence="3" key="1">
    <citation type="journal article" date="2012" name="Mol. Plant Microbe Interact.">
        <title>A highly conserved effector in Fusarium oxysporum is required for full virulence on Arabidopsis.</title>
        <authorList>
            <person name="Thatcher L.F."/>
            <person name="Gardiner D.M."/>
            <person name="Kazan K."/>
            <person name="Manners J."/>
        </authorList>
    </citation>
    <scope>NUCLEOTIDE SEQUENCE [LARGE SCALE GENOMIC DNA]</scope>
    <source>
        <strain evidence="3">Fo5176</strain>
    </source>
</reference>
<dbReference type="VEuPathDB" id="FungiDB:FOXG_07364"/>
<dbReference type="InterPro" id="IPR036556">
    <property type="entry name" value="PAD_central_sf"/>
</dbReference>
<organism evidence="2 3">
    <name type="scientific">Fusarium oxysporum (strain Fo5176)</name>
    <name type="common">Fusarium vascular wilt</name>
    <dbReference type="NCBI Taxonomy" id="660025"/>
    <lineage>
        <taxon>Eukaryota</taxon>
        <taxon>Fungi</taxon>
        <taxon>Dikarya</taxon>
        <taxon>Ascomycota</taxon>
        <taxon>Pezizomycotina</taxon>
        <taxon>Sordariomycetes</taxon>
        <taxon>Hypocreomycetidae</taxon>
        <taxon>Hypocreales</taxon>
        <taxon>Nectriaceae</taxon>
        <taxon>Fusarium</taxon>
        <taxon>Fusarium oxysporum species complex</taxon>
    </lineage>
</organism>
<dbReference type="Pfam" id="PF03068">
    <property type="entry name" value="PAD"/>
    <property type="match status" value="1"/>
</dbReference>
<dbReference type="SUPFAM" id="SSF55909">
    <property type="entry name" value="Pentein"/>
    <property type="match status" value="1"/>
</dbReference>
<dbReference type="PROSITE" id="PS00018">
    <property type="entry name" value="EF_HAND_1"/>
    <property type="match status" value="1"/>
</dbReference>
<dbReference type="Gene3D" id="3.75.10.10">
    <property type="entry name" value="L-arginine/glycine Amidinotransferase, Chain A"/>
    <property type="match status" value="1"/>
</dbReference>
<dbReference type="VEuPathDB" id="FungiDB:FOXG_16387"/>
<dbReference type="PANTHER" id="PTHR10837:SF8">
    <property type="entry name" value="PROTEIN-ARGININE DEIMINASE"/>
    <property type="match status" value="1"/>
</dbReference>
<dbReference type="InterPro" id="IPR013530">
    <property type="entry name" value="PAD_C"/>
</dbReference>
<protein>
    <recommendedName>
        <fullName evidence="1">Protein-arginine deiminase C-terminal domain-containing protein</fullName>
    </recommendedName>
</protein>
<dbReference type="SUPFAM" id="SSF110083">
    <property type="entry name" value="Peptidylarginine deiminase Pad4, middle domain"/>
    <property type="match status" value="1"/>
</dbReference>
<evidence type="ECO:0000313" key="2">
    <source>
        <dbReference type="EnsemblFungi" id="FOXG_16387P0"/>
    </source>
</evidence>
<proteinExistence type="predicted"/>
<dbReference type="GO" id="GO:0005509">
    <property type="term" value="F:calcium ion binding"/>
    <property type="evidence" value="ECO:0007669"/>
    <property type="project" value="InterPro"/>
</dbReference>
<dbReference type="GO" id="GO:0005737">
    <property type="term" value="C:cytoplasm"/>
    <property type="evidence" value="ECO:0007669"/>
    <property type="project" value="InterPro"/>
</dbReference>
<dbReference type="VEuPathDB" id="FungiDB:FOXG_06460"/>
<reference evidence="2" key="2">
    <citation type="submission" date="2025-05" db="UniProtKB">
        <authorList>
            <consortium name="EnsemblFungi"/>
        </authorList>
    </citation>
    <scope>IDENTIFICATION</scope>
    <source>
        <strain evidence="2">4287 / CBS 123668 / FGSC 9935 / NRRL 34936</strain>
    </source>
</reference>
<dbReference type="GO" id="GO:0004668">
    <property type="term" value="F:protein-arginine deiminase activity"/>
    <property type="evidence" value="ECO:0007669"/>
    <property type="project" value="InterPro"/>
</dbReference>
<dbReference type="EnsemblFungi" id="FOXG_07364T0">
    <property type="protein sequence ID" value="FOXG_07364P0"/>
    <property type="gene ID" value="FOXG_07364"/>
</dbReference>
<dbReference type="Proteomes" id="UP000002489">
    <property type="component" value="Unassembled WGS sequence"/>
</dbReference>
<name>A0A0C4BL45_FUSOF</name>
<dbReference type="AlphaFoldDB" id="A0A0C4BL45"/>
<dbReference type="EnsemblFungi" id="FOXG_06460T0">
    <property type="protein sequence ID" value="FOXG_06460P0"/>
    <property type="gene ID" value="FOXG_06460"/>
</dbReference>
<gene>
    <name evidence="2" type="primary">28949058</name>
</gene>
<dbReference type="EnsemblFungi" id="FOXG_16387T0">
    <property type="protein sequence ID" value="FOXG_16387P0"/>
    <property type="gene ID" value="FOXG_16387"/>
</dbReference>
<feature type="domain" description="Protein-arginine deiminase C-terminal" evidence="1">
    <location>
        <begin position="198"/>
        <end position="609"/>
    </location>
</feature>
<dbReference type="EnsemblFungi" id="FOXG_06804T0">
    <property type="protein sequence ID" value="FOXG_06804P0"/>
    <property type="gene ID" value="FOXG_06804"/>
</dbReference>
<dbReference type="PANTHER" id="PTHR10837">
    <property type="entry name" value="PEPTIDYLARGININE DEIMINASE"/>
    <property type="match status" value="1"/>
</dbReference>
<accession>A0A0C4BL45</accession>